<dbReference type="AlphaFoldDB" id="A0A9P1PZ26"/>
<name>A0A9P1PZ26_YEREN</name>
<organism evidence="1 2">
    <name type="scientific">Yersinia enterocolitica</name>
    <dbReference type="NCBI Taxonomy" id="630"/>
    <lineage>
        <taxon>Bacteria</taxon>
        <taxon>Pseudomonadati</taxon>
        <taxon>Pseudomonadota</taxon>
        <taxon>Gammaproteobacteria</taxon>
        <taxon>Enterobacterales</taxon>
        <taxon>Yersiniaceae</taxon>
        <taxon>Yersinia</taxon>
    </lineage>
</organism>
<accession>A0A9P1PZ26</accession>
<evidence type="ECO:0000313" key="1">
    <source>
        <dbReference type="EMBL" id="CNG45382.1"/>
    </source>
</evidence>
<dbReference type="EMBL" id="CPZF01000014">
    <property type="protein sequence ID" value="CNG45382.1"/>
    <property type="molecule type" value="Genomic_DNA"/>
</dbReference>
<reference evidence="1 2" key="1">
    <citation type="submission" date="2015-03" db="EMBL/GenBank/DDBJ databases">
        <authorList>
            <consortium name="Pathogen Informatics"/>
            <person name="Murphy D."/>
        </authorList>
    </citation>
    <scope>NUCLEOTIDE SEQUENCE [LARGE SCALE GENOMIC DNA]</scope>
    <source>
        <strain evidence="1 2">IP27818</strain>
    </source>
</reference>
<comment type="caution">
    <text evidence="1">The sequence shown here is derived from an EMBL/GenBank/DDBJ whole genome shotgun (WGS) entry which is preliminary data.</text>
</comment>
<evidence type="ECO:0000313" key="2">
    <source>
        <dbReference type="Proteomes" id="UP000041356"/>
    </source>
</evidence>
<sequence>MALPERAYYPLEKAVEKLNNECGCNLDVQDLLHFAAIEQLELCVFISGDSSEYVEESMHEKLEYLQSGLQVIKDCGFNVSSFMDFSKISADDVYNCGNKKVIYRSYICDYFDFRQQFNLSTKETEGFSFEGIFAIARDEFRKCEFNYLKGLSCLIETNIFYVPSGVIDEGEFFYPEQIRFPISFKFGVSDFVITDVELNSFKSIIDTTNDSERINKIANLKPRNFSRKTENSQAKFIKSLIEAVFGKHVAANPRWHNDNERGELYKLFANKGIKHVCGKALEGWIKDEEVEYK</sequence>
<protein>
    <submittedName>
        <fullName evidence="1">Uncharacterized protein</fullName>
    </submittedName>
</protein>
<dbReference type="Proteomes" id="UP000041356">
    <property type="component" value="Unassembled WGS sequence"/>
</dbReference>
<gene>
    <name evidence="1" type="ORF">ERS137939_04069</name>
</gene>
<dbReference type="RefSeq" id="WP_050132179.1">
    <property type="nucleotide sequence ID" value="NZ_CPZF01000014.1"/>
</dbReference>
<proteinExistence type="predicted"/>